<evidence type="ECO:0000313" key="2">
    <source>
        <dbReference type="EMBL" id="GBP61931.1"/>
    </source>
</evidence>
<dbReference type="AlphaFoldDB" id="A0A4C1XDF0"/>
<dbReference type="EMBL" id="BGZK01000827">
    <property type="protein sequence ID" value="GBP61931.1"/>
    <property type="molecule type" value="Genomic_DNA"/>
</dbReference>
<evidence type="ECO:0000313" key="3">
    <source>
        <dbReference type="Proteomes" id="UP000299102"/>
    </source>
</evidence>
<reference evidence="2 3" key="1">
    <citation type="journal article" date="2019" name="Commun. Biol.">
        <title>The bagworm genome reveals a unique fibroin gene that provides high tensile strength.</title>
        <authorList>
            <person name="Kono N."/>
            <person name="Nakamura H."/>
            <person name="Ohtoshi R."/>
            <person name="Tomita M."/>
            <person name="Numata K."/>
            <person name="Arakawa K."/>
        </authorList>
    </citation>
    <scope>NUCLEOTIDE SEQUENCE [LARGE SCALE GENOMIC DNA]</scope>
</reference>
<accession>A0A4C1XDF0</accession>
<evidence type="ECO:0000256" key="1">
    <source>
        <dbReference type="SAM" id="MobiDB-lite"/>
    </source>
</evidence>
<name>A0A4C1XDF0_EUMVA</name>
<proteinExistence type="predicted"/>
<protein>
    <submittedName>
        <fullName evidence="2">Uncharacterized protein</fullName>
    </submittedName>
</protein>
<keyword evidence="3" id="KW-1185">Reference proteome</keyword>
<organism evidence="2 3">
    <name type="scientific">Eumeta variegata</name>
    <name type="common">Bagworm moth</name>
    <name type="synonym">Eumeta japonica</name>
    <dbReference type="NCBI Taxonomy" id="151549"/>
    <lineage>
        <taxon>Eukaryota</taxon>
        <taxon>Metazoa</taxon>
        <taxon>Ecdysozoa</taxon>
        <taxon>Arthropoda</taxon>
        <taxon>Hexapoda</taxon>
        <taxon>Insecta</taxon>
        <taxon>Pterygota</taxon>
        <taxon>Neoptera</taxon>
        <taxon>Endopterygota</taxon>
        <taxon>Lepidoptera</taxon>
        <taxon>Glossata</taxon>
        <taxon>Ditrysia</taxon>
        <taxon>Tineoidea</taxon>
        <taxon>Psychidae</taxon>
        <taxon>Oiketicinae</taxon>
        <taxon>Eumeta</taxon>
    </lineage>
</organism>
<comment type="caution">
    <text evidence="2">The sequence shown here is derived from an EMBL/GenBank/DDBJ whole genome shotgun (WGS) entry which is preliminary data.</text>
</comment>
<gene>
    <name evidence="2" type="ORF">EVAR_44987_1</name>
</gene>
<feature type="region of interest" description="Disordered" evidence="1">
    <location>
        <begin position="42"/>
        <end position="70"/>
    </location>
</feature>
<sequence length="70" mass="7464">MSPPNDTPAGSVIARVRVSRVGSLGGPGMAVGGFLRGKKVELEPRSEAKPKSGLDQERIKNEERDCSNDE</sequence>
<dbReference type="Proteomes" id="UP000299102">
    <property type="component" value="Unassembled WGS sequence"/>
</dbReference>